<gene>
    <name evidence="9" type="ORF">S06H3_22046</name>
</gene>
<dbReference type="PANTHER" id="PTHR11601:SF34">
    <property type="entry name" value="CYSTEINE DESULFURASE"/>
    <property type="match status" value="1"/>
</dbReference>
<reference evidence="9" key="1">
    <citation type="journal article" date="2014" name="Front. Microbiol.">
        <title>High frequency of phylogenetically diverse reductive dehalogenase-homologous genes in deep subseafloor sedimentary metagenomes.</title>
        <authorList>
            <person name="Kawai M."/>
            <person name="Futagami T."/>
            <person name="Toyoda A."/>
            <person name="Takaki Y."/>
            <person name="Nishi S."/>
            <person name="Hori S."/>
            <person name="Arai W."/>
            <person name="Tsubouchi T."/>
            <person name="Morono Y."/>
            <person name="Uchiyama I."/>
            <person name="Ito T."/>
            <person name="Fujiyama A."/>
            <person name="Inagaki F."/>
            <person name="Takami H."/>
        </authorList>
    </citation>
    <scope>NUCLEOTIDE SEQUENCE</scope>
    <source>
        <strain evidence="9">Expedition CK06-06</strain>
    </source>
</reference>
<evidence type="ECO:0000256" key="7">
    <source>
        <dbReference type="ARBA" id="ARBA00023014"/>
    </source>
</evidence>
<dbReference type="GO" id="GO:0046872">
    <property type="term" value="F:metal ion binding"/>
    <property type="evidence" value="ECO:0007669"/>
    <property type="project" value="UniProtKB-KW"/>
</dbReference>
<feature type="non-terminal residue" evidence="9">
    <location>
        <position position="237"/>
    </location>
</feature>
<comment type="caution">
    <text evidence="9">The sequence shown here is derived from an EMBL/GenBank/DDBJ whole genome shotgun (WGS) entry which is preliminary data.</text>
</comment>
<dbReference type="Pfam" id="PF00266">
    <property type="entry name" value="Aminotran_5"/>
    <property type="match status" value="1"/>
</dbReference>
<dbReference type="EMBL" id="BARV01011695">
    <property type="protein sequence ID" value="GAI11066.1"/>
    <property type="molecule type" value="Genomic_DNA"/>
</dbReference>
<keyword evidence="4" id="KW-0479">Metal-binding</keyword>
<proteinExistence type="inferred from homology"/>
<dbReference type="InterPro" id="IPR020578">
    <property type="entry name" value="Aminotrans_V_PyrdxlP_BS"/>
</dbReference>
<sequence length="237" mass="26424">MDAINITMPVLQKSKPEKRIYLDNNATTQVADEVRQAMLPYLEMDYGNPSSIHNIGRDAREAMEKARRQISKLINVQPRRIIFTGGGSEADNLALKGVAFAQRDQGNHIITTRIEHPAILSTCDFLERLGYRITYLEVDGDGWLTPDSLQRAITDDTILVSIMMANNEVGTIMPIKELCKITHERGILFHTDAVQALGKIGVDVQELDVDLLSLSGHKFHGSKGIGALYVKKDVRLE</sequence>
<dbReference type="InterPro" id="IPR015424">
    <property type="entry name" value="PyrdxlP-dep_Trfase"/>
</dbReference>
<evidence type="ECO:0000256" key="3">
    <source>
        <dbReference type="ARBA" id="ARBA00012239"/>
    </source>
</evidence>
<dbReference type="PROSITE" id="PS00595">
    <property type="entry name" value="AA_TRANSFER_CLASS_5"/>
    <property type="match status" value="1"/>
</dbReference>
<keyword evidence="7" id="KW-0411">Iron-sulfur</keyword>
<keyword evidence="5" id="KW-0663">Pyridoxal phosphate</keyword>
<dbReference type="GO" id="GO:0031071">
    <property type="term" value="F:cysteine desulfurase activity"/>
    <property type="evidence" value="ECO:0007669"/>
    <property type="project" value="UniProtKB-EC"/>
</dbReference>
<dbReference type="InterPro" id="IPR015422">
    <property type="entry name" value="PyrdxlP-dep_Trfase_small"/>
</dbReference>
<comment type="similarity">
    <text evidence="2">Belongs to the class-V pyridoxal-phosphate-dependent aminotransferase family. NifS/IscS subfamily.</text>
</comment>
<evidence type="ECO:0000256" key="6">
    <source>
        <dbReference type="ARBA" id="ARBA00023004"/>
    </source>
</evidence>
<dbReference type="SUPFAM" id="SSF53383">
    <property type="entry name" value="PLP-dependent transferases"/>
    <property type="match status" value="1"/>
</dbReference>
<accession>X1LZ44</accession>
<evidence type="ECO:0000256" key="4">
    <source>
        <dbReference type="ARBA" id="ARBA00022723"/>
    </source>
</evidence>
<evidence type="ECO:0000313" key="9">
    <source>
        <dbReference type="EMBL" id="GAI11066.1"/>
    </source>
</evidence>
<dbReference type="InterPro" id="IPR015421">
    <property type="entry name" value="PyrdxlP-dep_Trfase_major"/>
</dbReference>
<dbReference type="GO" id="GO:0051536">
    <property type="term" value="F:iron-sulfur cluster binding"/>
    <property type="evidence" value="ECO:0007669"/>
    <property type="project" value="UniProtKB-KW"/>
</dbReference>
<dbReference type="Gene3D" id="3.40.640.10">
    <property type="entry name" value="Type I PLP-dependent aspartate aminotransferase-like (Major domain)"/>
    <property type="match status" value="1"/>
</dbReference>
<organism evidence="9">
    <name type="scientific">marine sediment metagenome</name>
    <dbReference type="NCBI Taxonomy" id="412755"/>
    <lineage>
        <taxon>unclassified sequences</taxon>
        <taxon>metagenomes</taxon>
        <taxon>ecological metagenomes</taxon>
    </lineage>
</organism>
<dbReference type="EC" id="2.8.1.7" evidence="3"/>
<comment type="cofactor">
    <cofactor evidence="1">
        <name>pyridoxal 5'-phosphate</name>
        <dbReference type="ChEBI" id="CHEBI:597326"/>
    </cofactor>
</comment>
<evidence type="ECO:0000259" key="8">
    <source>
        <dbReference type="Pfam" id="PF00266"/>
    </source>
</evidence>
<dbReference type="PANTHER" id="PTHR11601">
    <property type="entry name" value="CYSTEINE DESULFURYLASE FAMILY MEMBER"/>
    <property type="match status" value="1"/>
</dbReference>
<dbReference type="FunFam" id="3.40.640.10:FF:000084">
    <property type="entry name" value="IscS-like cysteine desulfurase"/>
    <property type="match status" value="1"/>
</dbReference>
<name>X1LZ44_9ZZZZ</name>
<protein>
    <recommendedName>
        <fullName evidence="3">cysteine desulfurase</fullName>
        <ecNumber evidence="3">2.8.1.7</ecNumber>
    </recommendedName>
</protein>
<dbReference type="AlphaFoldDB" id="X1LZ44"/>
<dbReference type="InterPro" id="IPR000192">
    <property type="entry name" value="Aminotrans_V_dom"/>
</dbReference>
<evidence type="ECO:0000256" key="2">
    <source>
        <dbReference type="ARBA" id="ARBA00006490"/>
    </source>
</evidence>
<keyword evidence="6" id="KW-0408">Iron</keyword>
<feature type="domain" description="Aminotransferase class V" evidence="8">
    <location>
        <begin position="20"/>
        <end position="234"/>
    </location>
</feature>
<evidence type="ECO:0000256" key="5">
    <source>
        <dbReference type="ARBA" id="ARBA00022898"/>
    </source>
</evidence>
<dbReference type="Gene3D" id="3.90.1150.10">
    <property type="entry name" value="Aspartate Aminotransferase, domain 1"/>
    <property type="match status" value="1"/>
</dbReference>
<evidence type="ECO:0000256" key="1">
    <source>
        <dbReference type="ARBA" id="ARBA00001933"/>
    </source>
</evidence>